<sequence length="475" mass="55023">MLVYKFDRRFRIIIPSRDEWNSGSVEIPTDAITFFTDGYRCNNSLGAGVHSPHINQGLSIPLGKYATVFQSEVVLVEPCLPISQSLQNQAIKEWKKVQFSKHWRTPNTARQARANITINESNSKYYLSQNGQLSKLKKSKTGLKLLPVKFRNIVLTCDVSSKEPRPYVPLELRKKVFETVHNLTHETCTHVFMRSGGVVKAFQATYTGPFEVISKHKKFFTIKVQGKIKQVSIDRLKPMFTGNDSKLPTSAKASLANLVRYSHRVLSHPIKWRLRTFILHEQHMFDCMYHLEFEKMRLVSLVIEIIAGVAICTRQHILHMVMLVSVASRKRARREGDDKIRNCIEFVMVTSLNMRYNITLKQCIVVVMFCFLKYKMLTMISRKTVKDSIKALLVLFELAQDEKSKKKGREPVPPAKREYRILWCLGGRHIRSTLLYDVNFEFKFKLIDLEGKQLCTDISSMWNITHPSRERKQHA</sequence>
<reference evidence="1" key="1">
    <citation type="submission" date="2022-07" db="EMBL/GenBank/DDBJ databases">
        <authorList>
            <person name="Trinca V."/>
            <person name="Uliana J.V.C."/>
            <person name="Torres T.T."/>
            <person name="Ward R.J."/>
            <person name="Monesi N."/>
        </authorList>
    </citation>
    <scope>NUCLEOTIDE SEQUENCE</scope>
    <source>
        <strain evidence="1">HSMRA1968</strain>
        <tissue evidence="1">Whole embryos</tissue>
    </source>
</reference>
<proteinExistence type="predicted"/>
<accession>A0A9Q0NC76</accession>
<protein>
    <submittedName>
        <fullName evidence="1">Uncharacterized protein</fullName>
    </submittedName>
</protein>
<dbReference type="PANTHER" id="PTHR38681">
    <property type="entry name" value="RETROVIRUS-RELATED POL POLYPROTEIN FROM TRANSPOSON 412-LIKE PROTEIN-RELATED"/>
    <property type="match status" value="1"/>
</dbReference>
<dbReference type="EMBL" id="WJQU01000001">
    <property type="protein sequence ID" value="KAJ6647628.1"/>
    <property type="molecule type" value="Genomic_DNA"/>
</dbReference>
<gene>
    <name evidence="1" type="ORF">Bhyg_02851</name>
</gene>
<dbReference type="PANTHER" id="PTHR38681:SF1">
    <property type="entry name" value="RETROVIRUS-RELATED POL POLYPROTEIN FROM TRANSPOSON 412-LIKE PROTEIN"/>
    <property type="match status" value="1"/>
</dbReference>
<dbReference type="OrthoDB" id="7759974at2759"/>
<name>A0A9Q0NC76_9DIPT</name>
<dbReference type="AlphaFoldDB" id="A0A9Q0NC76"/>
<comment type="caution">
    <text evidence="1">The sequence shown here is derived from an EMBL/GenBank/DDBJ whole genome shotgun (WGS) entry which is preliminary data.</text>
</comment>
<evidence type="ECO:0000313" key="1">
    <source>
        <dbReference type="EMBL" id="KAJ6647628.1"/>
    </source>
</evidence>
<organism evidence="1 2">
    <name type="scientific">Pseudolycoriella hygida</name>
    <dbReference type="NCBI Taxonomy" id="35572"/>
    <lineage>
        <taxon>Eukaryota</taxon>
        <taxon>Metazoa</taxon>
        <taxon>Ecdysozoa</taxon>
        <taxon>Arthropoda</taxon>
        <taxon>Hexapoda</taxon>
        <taxon>Insecta</taxon>
        <taxon>Pterygota</taxon>
        <taxon>Neoptera</taxon>
        <taxon>Endopterygota</taxon>
        <taxon>Diptera</taxon>
        <taxon>Nematocera</taxon>
        <taxon>Sciaroidea</taxon>
        <taxon>Sciaridae</taxon>
        <taxon>Pseudolycoriella</taxon>
    </lineage>
</organism>
<evidence type="ECO:0000313" key="2">
    <source>
        <dbReference type="Proteomes" id="UP001151699"/>
    </source>
</evidence>
<dbReference type="Proteomes" id="UP001151699">
    <property type="component" value="Chromosome A"/>
</dbReference>
<keyword evidence="2" id="KW-1185">Reference proteome</keyword>